<protein>
    <submittedName>
        <fullName evidence="1">Uncharacterized protein</fullName>
    </submittedName>
</protein>
<name>A0A226D649_FOLCA</name>
<organism evidence="1 2">
    <name type="scientific">Folsomia candida</name>
    <name type="common">Springtail</name>
    <dbReference type="NCBI Taxonomy" id="158441"/>
    <lineage>
        <taxon>Eukaryota</taxon>
        <taxon>Metazoa</taxon>
        <taxon>Ecdysozoa</taxon>
        <taxon>Arthropoda</taxon>
        <taxon>Hexapoda</taxon>
        <taxon>Collembola</taxon>
        <taxon>Entomobryomorpha</taxon>
        <taxon>Isotomoidea</taxon>
        <taxon>Isotomidae</taxon>
        <taxon>Proisotominae</taxon>
        <taxon>Folsomia</taxon>
    </lineage>
</organism>
<comment type="caution">
    <text evidence="1">The sequence shown here is derived from an EMBL/GenBank/DDBJ whole genome shotgun (WGS) entry which is preliminary data.</text>
</comment>
<proteinExistence type="predicted"/>
<sequence>MEAVLDKVFPQIWLLDEVVGNTEYDLLQIVFGTWLLVSVVVTQGYISVLITFLSAPLPLSSITTFQQLSNLGCNYNPINGRVNVPNPCPKNVWYNSTFYKSHGNREFKAGQDFTIMSYMPHDYNVSRLVGEMALLTKKHNVDLETLIEVYSPFVEALTDYAKDRFRFANCSRFNDQACLENFAEEIANSPEQNHEDITVFGLLHPFRFILPNTTGFKNWTPINYILERELIKCGKLVLVGDEDYVKNQFQQLSNNYYWKKFFLGKQPVLKTRFGIKVSNTGFSSVSRIIRACFESGIYNLFKQVQLKKSQLAQRLSREFIEGGALAPGRTARWAVPARPIH</sequence>
<evidence type="ECO:0000313" key="2">
    <source>
        <dbReference type="Proteomes" id="UP000198287"/>
    </source>
</evidence>
<dbReference type="Proteomes" id="UP000198287">
    <property type="component" value="Unassembled WGS sequence"/>
</dbReference>
<dbReference type="EMBL" id="LNIX01000034">
    <property type="protein sequence ID" value="OXA40131.1"/>
    <property type="molecule type" value="Genomic_DNA"/>
</dbReference>
<keyword evidence="2" id="KW-1185">Reference proteome</keyword>
<dbReference type="AlphaFoldDB" id="A0A226D649"/>
<gene>
    <name evidence="1" type="ORF">Fcan01_24995</name>
</gene>
<accession>A0A226D649</accession>
<reference evidence="1 2" key="1">
    <citation type="submission" date="2015-12" db="EMBL/GenBank/DDBJ databases">
        <title>The genome of Folsomia candida.</title>
        <authorList>
            <person name="Faddeeva A."/>
            <person name="Derks M.F."/>
            <person name="Anvar Y."/>
            <person name="Smit S."/>
            <person name="Van Straalen N."/>
            <person name="Roelofs D."/>
        </authorList>
    </citation>
    <scope>NUCLEOTIDE SEQUENCE [LARGE SCALE GENOMIC DNA]</scope>
    <source>
        <strain evidence="1 2">VU population</strain>
        <tissue evidence="1">Whole body</tissue>
    </source>
</reference>
<evidence type="ECO:0000313" key="1">
    <source>
        <dbReference type="EMBL" id="OXA40131.1"/>
    </source>
</evidence>